<feature type="signal peptide" evidence="1">
    <location>
        <begin position="1"/>
        <end position="19"/>
    </location>
</feature>
<proteinExistence type="predicted"/>
<sequence>MSTTRTIFIMISIVFITSALPTDTKPEKLEKIGPCVNNLCPAEYKCINDECVKNQTPSENLIKGRNVGPCINGLCPGNHTCYNDLCYNTNMTVNVMCEGDCVTIT</sequence>
<reference evidence="4" key="4">
    <citation type="journal article" date="2016" name="Mol. Ecol.">
        <title>Population genomics of the filarial nematode parasite Wuchereria bancrofti from mosquitoes.</title>
        <authorList>
            <person name="Small S.T."/>
            <person name="Reimer L.J."/>
            <person name="Tisch D.J."/>
            <person name="King C.L."/>
            <person name="Christensen B.M."/>
            <person name="Siba P.M."/>
            <person name="Kazura J.W."/>
            <person name="Serre D."/>
            <person name="Zimmerman P.A."/>
        </authorList>
    </citation>
    <scope>NUCLEOTIDE SEQUENCE</scope>
    <source>
        <strain evidence="4">pt0022</strain>
    </source>
</reference>
<dbReference type="Proteomes" id="UP000093561">
    <property type="component" value="Unassembled WGS sequence"/>
</dbReference>
<evidence type="ECO:0000313" key="2">
    <source>
        <dbReference type="EMBL" id="EJW85315.1"/>
    </source>
</evidence>
<keyword evidence="1" id="KW-0732">Signal</keyword>
<dbReference type="WBParaSite" id="maker-PairedContig_4389-snap-gene-2.11-mRNA-1">
    <property type="protein sequence ID" value="maker-PairedContig_4389-snap-gene-2.11-mRNA-1"/>
    <property type="gene ID" value="maker-PairedContig_4389-snap-gene-2.11"/>
</dbReference>
<feature type="chain" id="PRO_5009701576" evidence="1">
    <location>
        <begin position="20"/>
        <end position="105"/>
    </location>
</feature>
<dbReference type="EMBL" id="ADBV01001203">
    <property type="protein sequence ID" value="EJW85315.1"/>
    <property type="molecule type" value="Genomic_DNA"/>
</dbReference>
<reference evidence="3" key="1">
    <citation type="submission" date="2012-08" db="EMBL/GenBank/DDBJ databases">
        <title>The Genome Sequence of Wuchereria bancrofti.</title>
        <authorList>
            <person name="Nutman T.B."/>
            <person name="Fink D.L."/>
            <person name="Russ C."/>
            <person name="Young S."/>
            <person name="Zeng Q."/>
            <person name="Koehrsen M."/>
            <person name="Alvarado L."/>
            <person name="Berlin A."/>
            <person name="Chapman S.B."/>
            <person name="Chen Z."/>
            <person name="Freedman E."/>
            <person name="Gellesch M."/>
            <person name="Goldberg J."/>
            <person name="Griggs A."/>
            <person name="Gujja S."/>
            <person name="Heilman E.R."/>
            <person name="Heiman D."/>
            <person name="Hepburn T."/>
            <person name="Howarth C."/>
            <person name="Jen D."/>
            <person name="Larson L."/>
            <person name="Lewis B."/>
            <person name="Mehta T."/>
            <person name="Park D."/>
            <person name="Pearson M."/>
            <person name="Roberts A."/>
            <person name="Saif S."/>
            <person name="Shea T."/>
            <person name="Shenoy N."/>
            <person name="Sisk P."/>
            <person name="Stolte C."/>
            <person name="Sykes S."/>
            <person name="Walk T."/>
            <person name="White J."/>
            <person name="Yandava C."/>
            <person name="Haas B."/>
            <person name="Henn M.R."/>
            <person name="Nusbaum C."/>
            <person name="Birren B."/>
        </authorList>
    </citation>
    <scope>NUCLEOTIDE SEQUENCE [LARGE SCALE GENOMIC DNA]</scope>
    <source>
        <strain evidence="3">NA</strain>
    </source>
</reference>
<dbReference type="Proteomes" id="UP000004810">
    <property type="component" value="Unassembled WGS sequence"/>
</dbReference>
<protein>
    <submittedName>
        <fullName evidence="6">CC domain-containing protein</fullName>
    </submittedName>
</protein>
<reference evidence="2" key="2">
    <citation type="submission" date="2012-08" db="EMBL/GenBank/DDBJ databases">
        <title>The Genome Sequence of Wuchereria bancrofti.</title>
        <authorList>
            <consortium name="The Broad Institute Genome Sequencing Platform"/>
            <consortium name="Broad Institute Genome Sequencing Center for Infectious Disease"/>
            <person name="Nutman T.B."/>
            <person name="Fink D.L."/>
            <person name="Russ C."/>
            <person name="Young S."/>
            <person name="Zeng Q."/>
            <person name="Koehrsen M."/>
            <person name="Alvarado L."/>
            <person name="Berlin A."/>
            <person name="Borenstein D."/>
            <person name="Chapman S.B."/>
            <person name="Chen Z."/>
            <person name="Engels R."/>
            <person name="Freedman E."/>
            <person name="Gellesch M."/>
            <person name="Goldberg J."/>
            <person name="Griggs A."/>
            <person name="Gujja S."/>
            <person name="Heilman E.R."/>
            <person name="Heiman D."/>
            <person name="Hepburn T."/>
            <person name="Howarth C."/>
            <person name="Jen D."/>
            <person name="Larson L."/>
            <person name="Lewis B."/>
            <person name="Mehta T."/>
            <person name="Park D."/>
            <person name="Pearson M."/>
            <person name="Richards J."/>
            <person name="Roberts A."/>
            <person name="Saif S."/>
            <person name="Shea T."/>
            <person name="Shenoy N."/>
            <person name="Sisk P."/>
            <person name="Stolte C."/>
            <person name="Sykes S."/>
            <person name="Walk T."/>
            <person name="White J."/>
            <person name="Yandava C."/>
            <person name="Haas B."/>
            <person name="Henn M.R."/>
            <person name="Nusbaum C."/>
            <person name="Birren B."/>
        </authorList>
    </citation>
    <scope>NUCLEOTIDE SEQUENCE</scope>
</reference>
<reference evidence="4" key="3">
    <citation type="submission" date="2015-03" db="EMBL/GenBank/DDBJ databases">
        <title>Wuchereria bancrofti Genome Sequencing Papua New Guinea Strain.</title>
        <authorList>
            <person name="Small S.T."/>
            <person name="Serre D."/>
            <person name="Zimmerman P.A."/>
        </authorList>
    </citation>
    <scope>NUCLEOTIDE SEQUENCE [LARGE SCALE GENOMIC DNA]</scope>
    <source>
        <strain evidence="4">pt0022</strain>
    </source>
</reference>
<organism evidence="2 3">
    <name type="scientific">Wuchereria bancrofti</name>
    <dbReference type="NCBI Taxonomy" id="6293"/>
    <lineage>
        <taxon>Eukaryota</taxon>
        <taxon>Metazoa</taxon>
        <taxon>Ecdysozoa</taxon>
        <taxon>Nematoda</taxon>
        <taxon>Chromadorea</taxon>
        <taxon>Rhabditida</taxon>
        <taxon>Spirurina</taxon>
        <taxon>Spiruromorpha</taxon>
        <taxon>Filarioidea</taxon>
        <taxon>Onchocercidae</taxon>
        <taxon>Wuchereria</taxon>
    </lineage>
</organism>
<reference evidence="5" key="5">
    <citation type="submission" date="2016-11" db="UniProtKB">
        <authorList>
            <consortium name="WormBaseParasite"/>
        </authorList>
    </citation>
    <scope>IDENTIFICATION</scope>
    <source>
        <strain evidence="5 6">pt0022</strain>
    </source>
</reference>
<accession>J9BDN6</accession>
<evidence type="ECO:0000313" key="3">
    <source>
        <dbReference type="Proteomes" id="UP000004810"/>
    </source>
</evidence>
<dbReference type="AlphaFoldDB" id="J9BDN6"/>
<dbReference type="WBParaSite" id="mrna-Wban_07181">
    <property type="protein sequence ID" value="mrna-Wban_07181"/>
    <property type="gene ID" value="Wban_07181"/>
</dbReference>
<evidence type="ECO:0000256" key="1">
    <source>
        <dbReference type="SAM" id="SignalP"/>
    </source>
</evidence>
<evidence type="ECO:0000313" key="6">
    <source>
        <dbReference type="WBParaSite" id="mrna-Wban_07181"/>
    </source>
</evidence>
<evidence type="ECO:0000313" key="4">
    <source>
        <dbReference type="Proteomes" id="UP000093561"/>
    </source>
</evidence>
<evidence type="ECO:0000313" key="5">
    <source>
        <dbReference type="WBParaSite" id="maker-PairedContig_4389-snap-gene-2.11-mRNA-1"/>
    </source>
</evidence>
<gene>
    <name evidence="2" type="ORF">WUBG_03775</name>
</gene>
<name>J9BDN6_WUCBA</name>